<dbReference type="GO" id="GO:0001965">
    <property type="term" value="F:G-protein alpha-subunit binding"/>
    <property type="evidence" value="ECO:0007669"/>
    <property type="project" value="TreeGrafter"/>
</dbReference>
<dbReference type="SUPFAM" id="SSF48371">
    <property type="entry name" value="ARM repeat"/>
    <property type="match status" value="1"/>
</dbReference>
<organism evidence="4 5">
    <name type="scientific">Diplogelasinospora grovesii</name>
    <dbReference type="NCBI Taxonomy" id="303347"/>
    <lineage>
        <taxon>Eukaryota</taxon>
        <taxon>Fungi</taxon>
        <taxon>Dikarya</taxon>
        <taxon>Ascomycota</taxon>
        <taxon>Pezizomycotina</taxon>
        <taxon>Sordariomycetes</taxon>
        <taxon>Sordariomycetidae</taxon>
        <taxon>Sordariales</taxon>
        <taxon>Diplogelasinosporaceae</taxon>
        <taxon>Diplogelasinospora</taxon>
    </lineage>
</organism>
<dbReference type="GO" id="GO:0005737">
    <property type="term" value="C:cytoplasm"/>
    <property type="evidence" value="ECO:0007669"/>
    <property type="project" value="TreeGrafter"/>
</dbReference>
<evidence type="ECO:0000256" key="2">
    <source>
        <dbReference type="ARBA" id="ARBA00022658"/>
    </source>
</evidence>
<dbReference type="InterPro" id="IPR016024">
    <property type="entry name" value="ARM-type_fold"/>
</dbReference>
<keyword evidence="3" id="KW-0143">Chaperone</keyword>
<proteinExistence type="inferred from homology"/>
<dbReference type="AlphaFoldDB" id="A0AAN6MVJ9"/>
<sequence>MATMAEKQKEIEELLCALETDTHNGGQKQEDFLTQLLSYTRSTCIDDTYLAPLFSKRGMGVLGRYAFGENQRQPAPENRTTALKCLNNVLDPPDKAELLPIAIILVSCLAKTKKLPTLTDSEWDDLVHFVNTNMYSSPLTLTSPATTTLKLLSTLAVRYESQAYRFLPSLHTILQFLDNIPSVSGWPLEPAASLLINCLASIPFNHHTSAEFPEWPGVVNRLTDIVRSAIPILKKSHGDEKEVLPLLMVLLRIAQSQQQPPARARLSEKVLPSSSDRVQPLGQGSSLPHLLLNLSSTSAEPQVREIILALFFELSDKSPNKFVENIGFGNAAGFISSKGLQLSPDQLRAGAGRENVDPITGQRRDMQPRREEIEMTEEDKEREAERLFVLFERLRATGVVNVQNPVAQFHDSGRFEELPEDDAELD</sequence>
<dbReference type="Proteomes" id="UP001303473">
    <property type="component" value="Unassembled WGS sequence"/>
</dbReference>
<dbReference type="Pfam" id="PF10165">
    <property type="entry name" value="Ric8"/>
    <property type="match status" value="1"/>
</dbReference>
<keyword evidence="2" id="KW-0344">Guanine-nucleotide releasing factor</keyword>
<accession>A0AAN6MVJ9</accession>
<evidence type="ECO:0000256" key="3">
    <source>
        <dbReference type="ARBA" id="ARBA00023186"/>
    </source>
</evidence>
<protein>
    <submittedName>
        <fullName evidence="4">Guanine nucleotide exchange factor synembryn-domain-containing protein</fullName>
    </submittedName>
</protein>
<keyword evidence="5" id="KW-1185">Reference proteome</keyword>
<evidence type="ECO:0000313" key="5">
    <source>
        <dbReference type="Proteomes" id="UP001303473"/>
    </source>
</evidence>
<dbReference type="InterPro" id="IPR019318">
    <property type="entry name" value="Gua_nucleotide_exch_fac_Ric8"/>
</dbReference>
<name>A0AAN6MVJ9_9PEZI</name>
<evidence type="ECO:0000313" key="4">
    <source>
        <dbReference type="EMBL" id="KAK3934255.1"/>
    </source>
</evidence>
<dbReference type="EMBL" id="MU854011">
    <property type="protein sequence ID" value="KAK3934255.1"/>
    <property type="molecule type" value="Genomic_DNA"/>
</dbReference>
<comment type="similarity">
    <text evidence="1">Belongs to the synembryn family.</text>
</comment>
<comment type="caution">
    <text evidence="4">The sequence shown here is derived from an EMBL/GenBank/DDBJ whole genome shotgun (WGS) entry which is preliminary data.</text>
</comment>
<dbReference type="PANTHER" id="PTHR12425:SF5">
    <property type="entry name" value="SYNEMBRYN"/>
    <property type="match status" value="1"/>
</dbReference>
<gene>
    <name evidence="4" type="ORF">QBC46DRAFT_428461</name>
</gene>
<evidence type="ECO:0000256" key="1">
    <source>
        <dbReference type="ARBA" id="ARBA00009049"/>
    </source>
</evidence>
<dbReference type="GO" id="GO:0007186">
    <property type="term" value="P:G protein-coupled receptor signaling pathway"/>
    <property type="evidence" value="ECO:0007669"/>
    <property type="project" value="TreeGrafter"/>
</dbReference>
<dbReference type="PANTHER" id="PTHR12425">
    <property type="entry name" value="SYNEMBRYN"/>
    <property type="match status" value="1"/>
</dbReference>
<reference evidence="5" key="1">
    <citation type="journal article" date="2023" name="Mol. Phylogenet. Evol.">
        <title>Genome-scale phylogeny and comparative genomics of the fungal order Sordariales.</title>
        <authorList>
            <person name="Hensen N."/>
            <person name="Bonometti L."/>
            <person name="Westerberg I."/>
            <person name="Brannstrom I.O."/>
            <person name="Guillou S."/>
            <person name="Cros-Aarteil S."/>
            <person name="Calhoun S."/>
            <person name="Haridas S."/>
            <person name="Kuo A."/>
            <person name="Mondo S."/>
            <person name="Pangilinan J."/>
            <person name="Riley R."/>
            <person name="LaButti K."/>
            <person name="Andreopoulos B."/>
            <person name="Lipzen A."/>
            <person name="Chen C."/>
            <person name="Yan M."/>
            <person name="Daum C."/>
            <person name="Ng V."/>
            <person name="Clum A."/>
            <person name="Steindorff A."/>
            <person name="Ohm R.A."/>
            <person name="Martin F."/>
            <person name="Silar P."/>
            <person name="Natvig D.O."/>
            <person name="Lalanne C."/>
            <person name="Gautier V."/>
            <person name="Ament-Velasquez S.L."/>
            <person name="Kruys A."/>
            <person name="Hutchinson M.I."/>
            <person name="Powell A.J."/>
            <person name="Barry K."/>
            <person name="Miller A.N."/>
            <person name="Grigoriev I.V."/>
            <person name="Debuchy R."/>
            <person name="Gladieux P."/>
            <person name="Hiltunen Thoren M."/>
            <person name="Johannesson H."/>
        </authorList>
    </citation>
    <scope>NUCLEOTIDE SEQUENCE [LARGE SCALE GENOMIC DNA]</scope>
    <source>
        <strain evidence="5">CBS 340.73</strain>
    </source>
</reference>
<dbReference type="GO" id="GO:0005085">
    <property type="term" value="F:guanyl-nucleotide exchange factor activity"/>
    <property type="evidence" value="ECO:0007669"/>
    <property type="project" value="UniProtKB-KW"/>
</dbReference>